<comment type="caution">
    <text evidence="3">The sequence shown here is derived from an EMBL/GenBank/DDBJ whole genome shotgun (WGS) entry which is preliminary data.</text>
</comment>
<dbReference type="VEuPathDB" id="AmoebaDB:EHI_175720"/>
<name>A0A5K1VUK0_ENTHI</name>
<gene>
    <name evidence="3" type="ORF">CL6EHI_175720</name>
</gene>
<sequence length="110" mass="12273">MFIFLLIIVITNATESINNQEERNKEIIHPQIQSNQHKRMFNLHKVQLKGEVTKEPEETPTGVKDVSSQTINTGTGGITTSTNPSGQATDTTNSKSKTDKNPEEEYTITK</sequence>
<dbReference type="VEuPathDB" id="AmoebaDB:EHI5A_258420"/>
<reference evidence="3 4" key="1">
    <citation type="submission" date="2016-05" db="EMBL/GenBank/DDBJ databases">
        <title>First whole genome sequencing of Entamoeba histolytica HM1:IMSS-clone-6.</title>
        <authorList>
            <person name="Mukherjee Avik.K."/>
            <person name="Izumyama S."/>
            <person name="Nakada-Tsukui K."/>
            <person name="Nozaki T."/>
        </authorList>
    </citation>
    <scope>NUCLEOTIDE SEQUENCE [LARGE SCALE GENOMIC DNA]</scope>
    <source>
        <strain evidence="3 4">HM1:IMSS clone 6</strain>
    </source>
</reference>
<dbReference type="AlphaFoldDB" id="A0A5K1VUK0"/>
<proteinExistence type="predicted"/>
<protein>
    <submittedName>
        <fullName evidence="3">Uncharacterized protein</fullName>
    </submittedName>
</protein>
<feature type="signal peptide" evidence="2">
    <location>
        <begin position="1"/>
        <end position="16"/>
    </location>
</feature>
<evidence type="ECO:0000313" key="3">
    <source>
        <dbReference type="EMBL" id="GAT98749.1"/>
    </source>
</evidence>
<feature type="compositionally biased region" description="Low complexity" evidence="1">
    <location>
        <begin position="67"/>
        <end position="95"/>
    </location>
</feature>
<keyword evidence="2" id="KW-0732">Signal</keyword>
<feature type="chain" id="PRO_5023805318" evidence="2">
    <location>
        <begin position="17"/>
        <end position="110"/>
    </location>
</feature>
<evidence type="ECO:0000313" key="4">
    <source>
        <dbReference type="Proteomes" id="UP000078387"/>
    </source>
</evidence>
<dbReference type="EMBL" id="BDEQ01000001">
    <property type="protein sequence ID" value="GAT98749.1"/>
    <property type="molecule type" value="Genomic_DNA"/>
</dbReference>
<evidence type="ECO:0000256" key="2">
    <source>
        <dbReference type="SAM" id="SignalP"/>
    </source>
</evidence>
<evidence type="ECO:0000256" key="1">
    <source>
        <dbReference type="SAM" id="MobiDB-lite"/>
    </source>
</evidence>
<accession>A0A5K1VUK0</accession>
<dbReference type="Proteomes" id="UP000078387">
    <property type="component" value="Unassembled WGS sequence"/>
</dbReference>
<feature type="region of interest" description="Disordered" evidence="1">
    <location>
        <begin position="50"/>
        <end position="110"/>
    </location>
</feature>
<organism evidence="3 4">
    <name type="scientific">Entamoeba histolytica</name>
    <dbReference type="NCBI Taxonomy" id="5759"/>
    <lineage>
        <taxon>Eukaryota</taxon>
        <taxon>Amoebozoa</taxon>
        <taxon>Evosea</taxon>
        <taxon>Archamoebae</taxon>
        <taxon>Mastigamoebida</taxon>
        <taxon>Entamoebidae</taxon>
        <taxon>Entamoeba</taxon>
    </lineage>
</organism>